<accession>A0ABP0J7Y2</accession>
<organism evidence="1 2">
    <name type="scientific">Durusdinium trenchii</name>
    <dbReference type="NCBI Taxonomy" id="1381693"/>
    <lineage>
        <taxon>Eukaryota</taxon>
        <taxon>Sar</taxon>
        <taxon>Alveolata</taxon>
        <taxon>Dinophyceae</taxon>
        <taxon>Suessiales</taxon>
        <taxon>Symbiodiniaceae</taxon>
        <taxon>Durusdinium</taxon>
    </lineage>
</organism>
<evidence type="ECO:0000313" key="1">
    <source>
        <dbReference type="EMBL" id="CAK9010353.1"/>
    </source>
</evidence>
<gene>
    <name evidence="1" type="ORF">CCMP2556_LOCUS10041</name>
</gene>
<name>A0ABP0J7Y2_9DINO</name>
<sequence length="103" mass="11548">MELAQEAQKELEIEAPFPEKLTCGNVVLYHLPGKVTKLAVGLVLSLWRGVKQPKLTSPDVPLKNCFAARVVKLAKKDPYPESFNFFGRFMMCRSFYVDILGGS</sequence>
<comment type="caution">
    <text evidence="1">The sequence shown here is derived from an EMBL/GenBank/DDBJ whole genome shotgun (WGS) entry which is preliminary data.</text>
</comment>
<reference evidence="1 2" key="1">
    <citation type="submission" date="2024-02" db="EMBL/GenBank/DDBJ databases">
        <authorList>
            <person name="Chen Y."/>
            <person name="Shah S."/>
            <person name="Dougan E. K."/>
            <person name="Thang M."/>
            <person name="Chan C."/>
        </authorList>
    </citation>
    <scope>NUCLEOTIDE SEQUENCE [LARGE SCALE GENOMIC DNA]</scope>
</reference>
<dbReference type="EMBL" id="CAXAMN010004636">
    <property type="protein sequence ID" value="CAK9010353.1"/>
    <property type="molecule type" value="Genomic_DNA"/>
</dbReference>
<protein>
    <submittedName>
        <fullName evidence="1">Uncharacterized protein</fullName>
    </submittedName>
</protein>
<keyword evidence="2" id="KW-1185">Reference proteome</keyword>
<proteinExistence type="predicted"/>
<dbReference type="Proteomes" id="UP001642484">
    <property type="component" value="Unassembled WGS sequence"/>
</dbReference>
<evidence type="ECO:0000313" key="2">
    <source>
        <dbReference type="Proteomes" id="UP001642484"/>
    </source>
</evidence>